<dbReference type="Proteomes" id="UP000427769">
    <property type="component" value="Chromosome"/>
</dbReference>
<reference evidence="1 2" key="1">
    <citation type="submission" date="2019-11" db="EMBL/GenBank/DDBJ databases">
        <title>Comparative genomics of hydrocarbon-degrading Desulfosarcina strains.</title>
        <authorList>
            <person name="Watanabe M."/>
            <person name="Kojima H."/>
            <person name="Fukui M."/>
        </authorList>
    </citation>
    <scope>NUCLEOTIDE SEQUENCE [LARGE SCALE GENOMIC DNA]</scope>
    <source>
        <strain evidence="1 2">PP31</strain>
    </source>
</reference>
<keyword evidence="2" id="KW-1185">Reference proteome</keyword>
<protein>
    <submittedName>
        <fullName evidence="1">Uncharacterized protein</fullName>
    </submittedName>
</protein>
<evidence type="ECO:0000313" key="2">
    <source>
        <dbReference type="Proteomes" id="UP000427769"/>
    </source>
</evidence>
<sequence length="67" mass="7678">MMDRSNAMKAIMALLNEDGLIIPGCRAYEIVTEYIAFKIDRMGPERALEDVKHTKEHMVAQIHQMAM</sequence>
<evidence type="ECO:0000313" key="1">
    <source>
        <dbReference type="EMBL" id="BBO76961.1"/>
    </source>
</evidence>
<dbReference type="KEGG" id="dwd:DSCW_43780"/>
<accession>A0A5K7ZB75</accession>
<dbReference type="RefSeq" id="WP_155305755.1">
    <property type="nucleotide sequence ID" value="NZ_AP021875.1"/>
</dbReference>
<organism evidence="1 2">
    <name type="scientific">Desulfosarcina widdelii</name>
    <dbReference type="NCBI Taxonomy" id="947919"/>
    <lineage>
        <taxon>Bacteria</taxon>
        <taxon>Pseudomonadati</taxon>
        <taxon>Thermodesulfobacteriota</taxon>
        <taxon>Desulfobacteria</taxon>
        <taxon>Desulfobacterales</taxon>
        <taxon>Desulfosarcinaceae</taxon>
        <taxon>Desulfosarcina</taxon>
    </lineage>
</organism>
<proteinExistence type="predicted"/>
<dbReference type="OrthoDB" id="5422367at2"/>
<gene>
    <name evidence="1" type="ORF">DSCW_43780</name>
</gene>
<dbReference type="AlphaFoldDB" id="A0A5K7ZB75"/>
<name>A0A5K7ZB75_9BACT</name>
<dbReference type="EMBL" id="AP021875">
    <property type="protein sequence ID" value="BBO76961.1"/>
    <property type="molecule type" value="Genomic_DNA"/>
</dbReference>